<dbReference type="InterPro" id="IPR032710">
    <property type="entry name" value="NTF2-like_dom_sf"/>
</dbReference>
<dbReference type="PANTHER" id="PTHR33747:SF1">
    <property type="entry name" value="ADENYLATE CYCLASE-ASSOCIATED CAP C-TERMINAL DOMAIN-CONTAINING PROTEIN"/>
    <property type="match status" value="1"/>
</dbReference>
<accession>A0A420EA40</accession>
<evidence type="ECO:0000259" key="1">
    <source>
        <dbReference type="Pfam" id="PF17775"/>
    </source>
</evidence>
<comment type="caution">
    <text evidence="2">The sequence shown here is derived from an EMBL/GenBank/DDBJ whole genome shotgun (WGS) entry which is preliminary data.</text>
</comment>
<feature type="domain" description="YchJ-like middle NTF2-like" evidence="1">
    <location>
        <begin position="1"/>
        <end position="95"/>
    </location>
</feature>
<keyword evidence="3" id="KW-1185">Reference proteome</keyword>
<dbReference type="InterPro" id="IPR048469">
    <property type="entry name" value="YchJ-like_M"/>
</dbReference>
<dbReference type="Gene3D" id="3.10.450.50">
    <property type="match status" value="1"/>
</dbReference>
<gene>
    <name evidence="2" type="ORF">DBZ36_13565</name>
</gene>
<sequence>MRSRFSAFTMGLGQYLFDTHHPDFRADLSVELLSDNNGIQWQSLQIITANRNPALSVTKACVEFKATYLEDESLHVMHERSLFLRYQGQWVYTHGEQQPSSIGRNQSCPCQSGKKYKQCCGR</sequence>
<dbReference type="Pfam" id="PF02810">
    <property type="entry name" value="SEC-C"/>
    <property type="match status" value="1"/>
</dbReference>
<dbReference type="OrthoDB" id="21421at2"/>
<dbReference type="AlphaFoldDB" id="A0A420EA40"/>
<evidence type="ECO:0000313" key="3">
    <source>
        <dbReference type="Proteomes" id="UP000286482"/>
    </source>
</evidence>
<evidence type="ECO:0000313" key="2">
    <source>
        <dbReference type="EMBL" id="RKF17544.1"/>
    </source>
</evidence>
<organism evidence="2 3">
    <name type="scientific">Alginatibacterium sediminis</name>
    <dbReference type="NCBI Taxonomy" id="2164068"/>
    <lineage>
        <taxon>Bacteria</taxon>
        <taxon>Pseudomonadati</taxon>
        <taxon>Pseudomonadota</taxon>
        <taxon>Gammaproteobacteria</taxon>
        <taxon>Alteromonadales</taxon>
        <taxon>Alteromonadaceae</taxon>
        <taxon>Alginatibacterium</taxon>
    </lineage>
</organism>
<name>A0A420EA40_9ALTE</name>
<dbReference type="Proteomes" id="UP000286482">
    <property type="component" value="Unassembled WGS sequence"/>
</dbReference>
<protein>
    <submittedName>
        <fullName evidence="2">Zinc chelation protein SecC</fullName>
    </submittedName>
</protein>
<dbReference type="EMBL" id="RAQO01000007">
    <property type="protein sequence ID" value="RKF17544.1"/>
    <property type="molecule type" value="Genomic_DNA"/>
</dbReference>
<dbReference type="SUPFAM" id="SSF103642">
    <property type="entry name" value="Sec-C motif"/>
    <property type="match status" value="1"/>
</dbReference>
<dbReference type="PANTHER" id="PTHR33747">
    <property type="entry name" value="UPF0225 PROTEIN SCO1677"/>
    <property type="match status" value="1"/>
</dbReference>
<dbReference type="InterPro" id="IPR004027">
    <property type="entry name" value="SEC_C_motif"/>
</dbReference>
<dbReference type="SUPFAM" id="SSF54427">
    <property type="entry name" value="NTF2-like"/>
    <property type="match status" value="1"/>
</dbReference>
<proteinExistence type="predicted"/>
<dbReference type="Pfam" id="PF17775">
    <property type="entry name" value="YchJ_M-like"/>
    <property type="match status" value="1"/>
</dbReference>
<reference evidence="2 3" key="1">
    <citation type="submission" date="2018-09" db="EMBL/GenBank/DDBJ databases">
        <authorList>
            <person name="Wang Z."/>
        </authorList>
    </citation>
    <scope>NUCLEOTIDE SEQUENCE [LARGE SCALE GENOMIC DNA]</scope>
    <source>
        <strain evidence="2 3">ALS 81</strain>
    </source>
</reference>